<accession>A0ABZ3J5E6</accession>
<dbReference type="Proteomes" id="UP000216052">
    <property type="component" value="Chromosome"/>
</dbReference>
<gene>
    <name evidence="1" type="ORF">SPACI_033440</name>
</gene>
<organism evidence="1 2">
    <name type="scientific">Sporomusa acidovorans (strain ATCC 49682 / DSM 3132 / Mol)</name>
    <dbReference type="NCBI Taxonomy" id="1123286"/>
    <lineage>
        <taxon>Bacteria</taxon>
        <taxon>Bacillati</taxon>
        <taxon>Bacillota</taxon>
        <taxon>Negativicutes</taxon>
        <taxon>Selenomonadales</taxon>
        <taxon>Sporomusaceae</taxon>
        <taxon>Sporomusa</taxon>
    </lineage>
</organism>
<name>A0ABZ3J5E6_SPOA4</name>
<keyword evidence="2" id="KW-1185">Reference proteome</keyword>
<dbReference type="RefSeq" id="WP_093795636.1">
    <property type="nucleotide sequence ID" value="NZ_CP155571.1"/>
</dbReference>
<sequence>MFARVNANSDILENGKIMLYVDSDPGCYTLTDLQYLEHALRELLVDIYRGIQETKLKKNNLSFESYVAVLSSLANNLKIITDSLLAVKKAIEEAKHEADGPAISNSFINQFVEYSTIKTR</sequence>
<proteinExistence type="predicted"/>
<dbReference type="EMBL" id="CP155571">
    <property type="protein sequence ID" value="XFO73258.1"/>
    <property type="molecule type" value="Genomic_DNA"/>
</dbReference>
<reference evidence="1" key="1">
    <citation type="submission" date="2024-05" db="EMBL/GenBank/DDBJ databases">
        <title>Isolation and characterization of Sporomusa carbonis sp. nov., a carboxydotrophic hydrogenogen in the genus of Sporomusa isolated from a charcoal burning pile.</title>
        <authorList>
            <person name="Boeer T."/>
            <person name="Rosenbaum F."/>
            <person name="Eysell L."/>
            <person name="Mueller V."/>
            <person name="Daniel R."/>
            <person name="Poehlein A."/>
        </authorList>
    </citation>
    <scope>NUCLEOTIDE SEQUENCE [LARGE SCALE GENOMIC DNA]</scope>
    <source>
        <strain evidence="1">DSM 3132</strain>
    </source>
</reference>
<evidence type="ECO:0000313" key="1">
    <source>
        <dbReference type="EMBL" id="XFO73258.1"/>
    </source>
</evidence>
<protein>
    <submittedName>
        <fullName evidence="1">Uncharacterized protein</fullName>
    </submittedName>
</protein>
<evidence type="ECO:0000313" key="2">
    <source>
        <dbReference type="Proteomes" id="UP000216052"/>
    </source>
</evidence>